<evidence type="ECO:0000313" key="11">
    <source>
        <dbReference type="EMBL" id="CAH3156341.1"/>
    </source>
</evidence>
<dbReference type="PROSITE" id="PS50092">
    <property type="entry name" value="TSP1"/>
    <property type="match status" value="1"/>
</dbReference>
<keyword evidence="4" id="KW-0675">Receptor</keyword>
<feature type="transmembrane region" description="Helical" evidence="8">
    <location>
        <begin position="718"/>
        <end position="739"/>
    </location>
</feature>
<dbReference type="SUPFAM" id="SSF82895">
    <property type="entry name" value="TSP-1 type 1 repeat"/>
    <property type="match status" value="1"/>
</dbReference>
<dbReference type="SMART" id="SM00231">
    <property type="entry name" value="FA58C"/>
    <property type="match status" value="1"/>
</dbReference>
<evidence type="ECO:0000256" key="2">
    <source>
        <dbReference type="ARBA" id="ARBA00022737"/>
    </source>
</evidence>
<evidence type="ECO:0000313" key="12">
    <source>
        <dbReference type="Proteomes" id="UP001159405"/>
    </source>
</evidence>
<dbReference type="InterPro" id="IPR008979">
    <property type="entry name" value="Galactose-bd-like_sf"/>
</dbReference>
<dbReference type="Pfam" id="PF00754">
    <property type="entry name" value="F5_F8_type_C"/>
    <property type="match status" value="1"/>
</dbReference>
<dbReference type="Gene3D" id="1.10.287.70">
    <property type="match status" value="1"/>
</dbReference>
<keyword evidence="8" id="KW-1133">Transmembrane helix</keyword>
<feature type="domain" description="F5/8 type C" evidence="9">
    <location>
        <begin position="3"/>
        <end position="156"/>
    </location>
</feature>
<dbReference type="PROSITE" id="PS01285">
    <property type="entry name" value="FA58C_1"/>
    <property type="match status" value="1"/>
</dbReference>
<protein>
    <submittedName>
        <fullName evidence="11">Uncharacterized protein</fullName>
    </submittedName>
</protein>
<feature type="region of interest" description="Disordered" evidence="7">
    <location>
        <begin position="308"/>
        <end position="328"/>
    </location>
</feature>
<keyword evidence="2" id="KW-0677">Repeat</keyword>
<proteinExistence type="predicted"/>
<dbReference type="SUPFAM" id="SSF81324">
    <property type="entry name" value="Voltage-gated potassium channels"/>
    <property type="match status" value="1"/>
</dbReference>
<accession>A0ABN8Q467</accession>
<dbReference type="InterPro" id="IPR036116">
    <property type="entry name" value="FN3_sf"/>
</dbReference>
<gene>
    <name evidence="11" type="ORF">PLOB_00001756</name>
</gene>
<evidence type="ECO:0000256" key="4">
    <source>
        <dbReference type="ARBA" id="ARBA00023170"/>
    </source>
</evidence>
<dbReference type="Proteomes" id="UP001159405">
    <property type="component" value="Unassembled WGS sequence"/>
</dbReference>
<dbReference type="CDD" id="cd00063">
    <property type="entry name" value="FN3"/>
    <property type="match status" value="3"/>
</dbReference>
<dbReference type="InterPro" id="IPR036383">
    <property type="entry name" value="TSP1_rpt_sf"/>
</dbReference>
<dbReference type="InterPro" id="IPR000421">
    <property type="entry name" value="FA58C"/>
</dbReference>
<evidence type="ECO:0000256" key="7">
    <source>
        <dbReference type="SAM" id="MobiDB-lite"/>
    </source>
</evidence>
<evidence type="ECO:0000259" key="10">
    <source>
        <dbReference type="PROSITE" id="PS50853"/>
    </source>
</evidence>
<organism evidence="11 12">
    <name type="scientific">Porites lobata</name>
    <dbReference type="NCBI Taxonomy" id="104759"/>
    <lineage>
        <taxon>Eukaryota</taxon>
        <taxon>Metazoa</taxon>
        <taxon>Cnidaria</taxon>
        <taxon>Anthozoa</taxon>
        <taxon>Hexacorallia</taxon>
        <taxon>Scleractinia</taxon>
        <taxon>Fungiina</taxon>
        <taxon>Poritidae</taxon>
        <taxon>Porites</taxon>
    </lineage>
</organism>
<dbReference type="Gene3D" id="2.60.120.260">
    <property type="entry name" value="Galactose-binding domain-like"/>
    <property type="match status" value="1"/>
</dbReference>
<dbReference type="PANTHER" id="PTHR23036">
    <property type="entry name" value="CYTOKINE RECEPTOR"/>
    <property type="match status" value="1"/>
</dbReference>
<keyword evidence="8" id="KW-0812">Transmembrane</keyword>
<sequence>VVCFNNGFGVADKNVFPDTQMLGNSAESKKAYARYGRLNLANAHGWCSAKNRRNKYWDVWLQLDLKETFQICGVATQGGTRPSYRVATFKLSYFNYEEKWRWYLDTDGSVMVFDMDGDHQTINQHFLPKPVSARYLRFHPVTWIDRPCLRVEIYRIRVHGNWSSWSSWPNCNKPCNGGSKTRKRLCNNPEPANGGRDCEGPATESQTCNPNPCPVPSQPPAITEAVSNTSTTIYLKWTEVTQLNPANSTLLGYGIVYKKTGEIFQIGFLKSVSPAPLEATLEDLEKFTNYKIRVFTFTDKGNGVSSQPFSLRTQEDVPSQSPPNTVVKSTSSSTIDVSWYAIEDSYVHGILLGYEVRYTKDDGSTHAWQTITLDSSTFTITLSDLEYFTRYKVVVCARTSKGCGKEYSATSYTWGDVPDRPPQSIEADNFTSEATIPVTWTPVPDGHVNGLLIGYSIKYQRIWTAERSIFETEEETITVIESEMSVLLPVQTYSRYKIKVAAFTQAGMGPYTEYVYAESCRCPKILYTNYWSTFPYLKVTEDDRLEGLFSGIVTKMVHDACGYCPAHGDTTIDTATNGKGERAAKRGILQVLDDMDDVPQITFPIYGNRYVTKFMGDNPYINLVESPGIAFIATARPPGKAALNMVMAVLGTAPLMVLSACFAFISGFIIWLLDTRSNPDEFPPGFMKGVGEGFWWSFVSMTTVGYGDRSPRSIPARIFGIVWTLTGLVIIGILVGAIASSLTSVNVQKDITLYGAKVGAIHNSSEYRLGILKNGKVNTEHKYTNLDEIRVALEDGEIDGALLDTYVAAENKGTLLDDRVFVKDILDYPFDYGVVLSGAARNVEQRCRDYIALHISEIYKIVENKTKTVEVRIASDGGLAESTGLFDPASQMFLFAVASLIGLLVMAVIIGLFYQCLVFVPRAKKDQEMKASSTHFVYKEVLVKEMNDFVYAFYSKLSRKIDLITNKKKNELREMNELKNDRQQEAQLWKSSKEKANSPGGKYIKRAGVAYLPDDSPQQPIHYNTAQSILSQQKEGCQSQILSSMYQADDAISVDSACVSMTSPDNCSLHLSDINTTL</sequence>
<dbReference type="Pfam" id="PF00041">
    <property type="entry name" value="fn3"/>
    <property type="match status" value="3"/>
</dbReference>
<keyword evidence="3" id="KW-1015">Disulfide bond</keyword>
<feature type="domain" description="Fibronectin type-III" evidence="10">
    <location>
        <begin position="219"/>
        <end position="316"/>
    </location>
</feature>
<name>A0ABN8Q467_9CNID</name>
<feature type="coiled-coil region" evidence="6">
    <location>
        <begin position="954"/>
        <end position="988"/>
    </location>
</feature>
<dbReference type="EMBL" id="CALNXK010000104">
    <property type="protein sequence ID" value="CAH3156341.1"/>
    <property type="molecule type" value="Genomic_DNA"/>
</dbReference>
<dbReference type="InterPro" id="IPR013783">
    <property type="entry name" value="Ig-like_fold"/>
</dbReference>
<keyword evidence="6" id="KW-0175">Coiled coil</keyword>
<evidence type="ECO:0000256" key="8">
    <source>
        <dbReference type="SAM" id="Phobius"/>
    </source>
</evidence>
<dbReference type="PROSITE" id="PS50853">
    <property type="entry name" value="FN3"/>
    <property type="match status" value="3"/>
</dbReference>
<evidence type="ECO:0000256" key="3">
    <source>
        <dbReference type="ARBA" id="ARBA00023157"/>
    </source>
</evidence>
<evidence type="ECO:0000256" key="6">
    <source>
        <dbReference type="SAM" id="Coils"/>
    </source>
</evidence>
<keyword evidence="12" id="KW-1185">Reference proteome</keyword>
<feature type="region of interest" description="Disordered" evidence="7">
    <location>
        <begin position="187"/>
        <end position="209"/>
    </location>
</feature>
<dbReference type="CDD" id="cd00057">
    <property type="entry name" value="FA58C"/>
    <property type="match status" value="1"/>
</dbReference>
<evidence type="ECO:0000256" key="1">
    <source>
        <dbReference type="ARBA" id="ARBA00022729"/>
    </source>
</evidence>
<dbReference type="InterPro" id="IPR000884">
    <property type="entry name" value="TSP1_rpt"/>
</dbReference>
<reference evidence="11 12" key="1">
    <citation type="submission" date="2022-05" db="EMBL/GenBank/DDBJ databases">
        <authorList>
            <consortium name="Genoscope - CEA"/>
            <person name="William W."/>
        </authorList>
    </citation>
    <scope>NUCLEOTIDE SEQUENCE [LARGE SCALE GENOMIC DNA]</scope>
</reference>
<feature type="transmembrane region" description="Helical" evidence="8">
    <location>
        <begin position="646"/>
        <end position="673"/>
    </location>
</feature>
<dbReference type="Gene3D" id="2.20.100.10">
    <property type="entry name" value="Thrombospondin type-1 (TSP1) repeat"/>
    <property type="match status" value="1"/>
</dbReference>
<dbReference type="PRINTS" id="PR00169">
    <property type="entry name" value="KCHANNEL"/>
</dbReference>
<evidence type="ECO:0000259" key="9">
    <source>
        <dbReference type="PROSITE" id="PS50022"/>
    </source>
</evidence>
<dbReference type="SMART" id="SM00209">
    <property type="entry name" value="TSP1"/>
    <property type="match status" value="1"/>
</dbReference>
<evidence type="ECO:0000256" key="5">
    <source>
        <dbReference type="ARBA" id="ARBA00023180"/>
    </source>
</evidence>
<dbReference type="SUPFAM" id="SSF49265">
    <property type="entry name" value="Fibronectin type III"/>
    <property type="match status" value="2"/>
</dbReference>
<dbReference type="InterPro" id="IPR013099">
    <property type="entry name" value="K_chnl_dom"/>
</dbReference>
<dbReference type="InterPro" id="IPR003961">
    <property type="entry name" value="FN3_dom"/>
</dbReference>
<keyword evidence="1" id="KW-0732">Signal</keyword>
<dbReference type="SMART" id="SM00060">
    <property type="entry name" value="FN3"/>
    <property type="match status" value="3"/>
</dbReference>
<dbReference type="Pfam" id="PF00090">
    <property type="entry name" value="TSP_1"/>
    <property type="match status" value="1"/>
</dbReference>
<keyword evidence="8" id="KW-0472">Membrane</keyword>
<feature type="domain" description="Fibronectin type-III" evidence="10">
    <location>
        <begin position="321"/>
        <end position="420"/>
    </location>
</feature>
<dbReference type="InterPro" id="IPR050379">
    <property type="entry name" value="Type-I_Cytokine_Rcpt"/>
</dbReference>
<feature type="non-terminal residue" evidence="11">
    <location>
        <position position="1"/>
    </location>
</feature>
<dbReference type="Pfam" id="PF07885">
    <property type="entry name" value="Ion_trans_2"/>
    <property type="match status" value="1"/>
</dbReference>
<keyword evidence="5" id="KW-0325">Glycoprotein</keyword>
<feature type="transmembrane region" description="Helical" evidence="8">
    <location>
        <begin position="892"/>
        <end position="920"/>
    </location>
</feature>
<dbReference type="Gene3D" id="2.60.40.10">
    <property type="entry name" value="Immunoglobulins"/>
    <property type="match status" value="3"/>
</dbReference>
<feature type="domain" description="Fibronectin type-III" evidence="10">
    <location>
        <begin position="421"/>
        <end position="522"/>
    </location>
</feature>
<dbReference type="SUPFAM" id="SSF49785">
    <property type="entry name" value="Galactose-binding domain-like"/>
    <property type="match status" value="1"/>
</dbReference>
<dbReference type="PRINTS" id="PR01705">
    <property type="entry name" value="TSP1REPEAT"/>
</dbReference>
<dbReference type="PROSITE" id="PS50022">
    <property type="entry name" value="FA58C_3"/>
    <property type="match status" value="1"/>
</dbReference>
<dbReference type="PANTHER" id="PTHR23036:SF151">
    <property type="entry name" value="FIBRONECTIN TYPE-III DOMAIN-CONTAINING PROTEIN"/>
    <property type="match status" value="1"/>
</dbReference>
<comment type="caution">
    <text evidence="11">The sequence shown here is derived from an EMBL/GenBank/DDBJ whole genome shotgun (WGS) entry which is preliminary data.</text>
</comment>